<evidence type="ECO:0000313" key="7">
    <source>
        <dbReference type="Proteomes" id="UP000199701"/>
    </source>
</evidence>
<dbReference type="PANTHER" id="PTHR43215:SF14">
    <property type="entry name" value="RADIAL SPOKE HEAD 1 HOMOLOG"/>
    <property type="match status" value="1"/>
</dbReference>
<dbReference type="Gene3D" id="1.10.287.110">
    <property type="entry name" value="DnaJ domain"/>
    <property type="match status" value="1"/>
</dbReference>
<dbReference type="Proteomes" id="UP000199701">
    <property type="component" value="Unassembled WGS sequence"/>
</dbReference>
<protein>
    <submittedName>
        <fullName evidence="6">MORN repeat-containing protein</fullName>
    </submittedName>
</protein>
<dbReference type="SUPFAM" id="SSF82185">
    <property type="entry name" value="Histone H3 K4-specific methyltransferase SET7/9 N-terminal domain"/>
    <property type="match status" value="1"/>
</dbReference>
<dbReference type="STRING" id="99656.SAMN05421659_106182"/>
<evidence type="ECO:0000259" key="5">
    <source>
        <dbReference type="PROSITE" id="PS50076"/>
    </source>
</evidence>
<feature type="transmembrane region" description="Helical" evidence="4">
    <location>
        <begin position="148"/>
        <end position="169"/>
    </location>
</feature>
<feature type="compositionally biased region" description="Basic and acidic residues" evidence="3">
    <location>
        <begin position="70"/>
        <end position="82"/>
    </location>
</feature>
<feature type="region of interest" description="Disordered" evidence="3">
    <location>
        <begin position="70"/>
        <end position="116"/>
    </location>
</feature>
<evidence type="ECO:0000256" key="2">
    <source>
        <dbReference type="ARBA" id="ARBA00022737"/>
    </source>
</evidence>
<evidence type="ECO:0000256" key="4">
    <source>
        <dbReference type="SAM" id="Phobius"/>
    </source>
</evidence>
<dbReference type="PANTHER" id="PTHR43215">
    <property type="entry name" value="RADIAL SPOKE HEAD 1 HOMOLOG"/>
    <property type="match status" value="1"/>
</dbReference>
<dbReference type="GO" id="GO:0006260">
    <property type="term" value="P:DNA replication"/>
    <property type="evidence" value="ECO:0007669"/>
    <property type="project" value="UniProtKB-KW"/>
</dbReference>
<sequence>MKNYYESLEISPNSSEEVVKAAYKSLVKKYHPDNIKGDSVNHEEKMLEINEAYEMLSNVKKRQEYDQLMKNQYSEDRNRYDPNDEDYYDKEDDDVNDLKSGNAKSNEENDRQNMADQKKDRFDKGDIFTILFFIGTLVFINYKDWSNFFTKAWAVICILGILGLASDWLNKSKRIISKLIIIIIVGVIVVGIFQINVTSIFGSNSIIGTFFDKVKTSIVNKNDDFSFLLASNDENGTLNKIMGLEDVTLEKYVAENNIAINKFNVSDKVENYKKDDYNIQYLTLNNQNKDDAYFTYSESCTHFCYYGEIANGKPNGVGLVLQDLSITKSDGSTIDVQERMYFGEFKDGMYDGYGIVFSEYGSRNINSSAYSDLLNYYSKNGKSLENVVIDYMNPICYEGQFSKNLINGKCNYVLISESYDYNNGGISSINMSNSENGIYVGKAKGEPINNWDGNVKYYENGKLVYDCTYSFSFFVKIASRNGKGILYYSNGKVKYDGDFAANEYDGDGKLYFENGTLQYEGEFSIGEYNGKGKLYNSEGGLIYSGSFKKGTY</sequence>
<dbReference type="SMART" id="SM00271">
    <property type="entry name" value="DnaJ"/>
    <property type="match status" value="1"/>
</dbReference>
<keyword evidence="2" id="KW-0677">Repeat</keyword>
<dbReference type="SUPFAM" id="SSF46565">
    <property type="entry name" value="Chaperone J-domain"/>
    <property type="match status" value="1"/>
</dbReference>
<feature type="compositionally biased region" description="Basic and acidic residues" evidence="3">
    <location>
        <begin position="105"/>
        <end position="116"/>
    </location>
</feature>
<proteinExistence type="predicted"/>
<reference evidence="6 7" key="1">
    <citation type="submission" date="2016-10" db="EMBL/GenBank/DDBJ databases">
        <authorList>
            <person name="de Groot N.N."/>
        </authorList>
    </citation>
    <scope>NUCLEOTIDE SEQUENCE [LARGE SCALE GENOMIC DNA]</scope>
    <source>
        <strain evidence="6 7">DSM 9179</strain>
    </source>
</reference>
<feature type="compositionally biased region" description="Acidic residues" evidence="3">
    <location>
        <begin position="83"/>
        <end position="95"/>
    </location>
</feature>
<dbReference type="InterPro" id="IPR003409">
    <property type="entry name" value="MORN"/>
</dbReference>
<feature type="domain" description="J" evidence="5">
    <location>
        <begin position="3"/>
        <end position="69"/>
    </location>
</feature>
<name>A0A1I0Q0E1_9FIRM</name>
<accession>A0A1I0Q0E1</accession>
<dbReference type="RefSeq" id="WP_092453380.1">
    <property type="nucleotide sequence ID" value="NZ_FOJI01000006.1"/>
</dbReference>
<keyword evidence="4" id="KW-0812">Transmembrane</keyword>
<organism evidence="6 7">
    <name type="scientific">[Clostridium] fimetarium</name>
    <dbReference type="NCBI Taxonomy" id="99656"/>
    <lineage>
        <taxon>Bacteria</taxon>
        <taxon>Bacillati</taxon>
        <taxon>Bacillota</taxon>
        <taxon>Clostridia</taxon>
        <taxon>Lachnospirales</taxon>
        <taxon>Lachnospiraceae</taxon>
    </lineage>
</organism>
<evidence type="ECO:0000256" key="3">
    <source>
        <dbReference type="SAM" id="MobiDB-lite"/>
    </source>
</evidence>
<keyword evidence="4" id="KW-1133">Transmembrane helix</keyword>
<dbReference type="AlphaFoldDB" id="A0A1I0Q0E1"/>
<dbReference type="InterPro" id="IPR036869">
    <property type="entry name" value="J_dom_sf"/>
</dbReference>
<evidence type="ECO:0000313" key="6">
    <source>
        <dbReference type="EMBL" id="SEW20229.1"/>
    </source>
</evidence>
<dbReference type="PRINTS" id="PR00625">
    <property type="entry name" value="JDOMAIN"/>
</dbReference>
<evidence type="ECO:0000256" key="1">
    <source>
        <dbReference type="ARBA" id="ARBA00022705"/>
    </source>
</evidence>
<gene>
    <name evidence="6" type="ORF">SAMN05421659_106182</name>
</gene>
<keyword evidence="1" id="KW-0235">DNA replication</keyword>
<dbReference type="InterPro" id="IPR001623">
    <property type="entry name" value="DnaJ_domain"/>
</dbReference>
<dbReference type="Pfam" id="PF02493">
    <property type="entry name" value="MORN"/>
    <property type="match status" value="6"/>
</dbReference>
<keyword evidence="4" id="KW-0472">Membrane</keyword>
<dbReference type="Gene3D" id="2.20.110.10">
    <property type="entry name" value="Histone H3 K4-specific methyltransferase SET7/9 N-terminal domain"/>
    <property type="match status" value="1"/>
</dbReference>
<dbReference type="OrthoDB" id="9779889at2"/>
<keyword evidence="7" id="KW-1185">Reference proteome</keyword>
<dbReference type="CDD" id="cd06257">
    <property type="entry name" value="DnaJ"/>
    <property type="match status" value="1"/>
</dbReference>
<dbReference type="Pfam" id="PF00226">
    <property type="entry name" value="DnaJ"/>
    <property type="match status" value="1"/>
</dbReference>
<dbReference type="PROSITE" id="PS50076">
    <property type="entry name" value="DNAJ_2"/>
    <property type="match status" value="1"/>
</dbReference>
<feature type="transmembrane region" description="Helical" evidence="4">
    <location>
        <begin position="125"/>
        <end position="142"/>
    </location>
</feature>
<dbReference type="EMBL" id="FOJI01000006">
    <property type="protein sequence ID" value="SEW20229.1"/>
    <property type="molecule type" value="Genomic_DNA"/>
</dbReference>
<feature type="transmembrane region" description="Helical" evidence="4">
    <location>
        <begin position="176"/>
        <end position="195"/>
    </location>
</feature>